<dbReference type="InterPro" id="IPR036861">
    <property type="entry name" value="Endochitinase-like_sf"/>
</dbReference>
<evidence type="ECO:0000256" key="8">
    <source>
        <dbReference type="PROSITE-ProRule" id="PRU00261"/>
    </source>
</evidence>
<dbReference type="SUPFAM" id="SSF57016">
    <property type="entry name" value="Plant lectins/antimicrobial peptides"/>
    <property type="match status" value="1"/>
</dbReference>
<keyword evidence="3" id="KW-0479">Metal-binding</keyword>
<evidence type="ECO:0000256" key="5">
    <source>
        <dbReference type="ARBA" id="ARBA00022801"/>
    </source>
</evidence>
<dbReference type="CDD" id="cd00035">
    <property type="entry name" value="ChtBD1"/>
    <property type="match status" value="1"/>
</dbReference>
<dbReference type="InterPro" id="IPR002509">
    <property type="entry name" value="NODB_dom"/>
</dbReference>
<feature type="domain" description="NodB homology" evidence="12">
    <location>
        <begin position="146"/>
        <end position="341"/>
    </location>
</feature>
<feature type="region of interest" description="Disordered" evidence="9">
    <location>
        <begin position="376"/>
        <end position="460"/>
    </location>
</feature>
<dbReference type="SUPFAM" id="SSF88713">
    <property type="entry name" value="Glycoside hydrolase/deacetylase"/>
    <property type="match status" value="1"/>
</dbReference>
<dbReference type="Proteomes" id="UP000294003">
    <property type="component" value="Unassembled WGS sequence"/>
</dbReference>
<evidence type="ECO:0000256" key="2">
    <source>
        <dbReference type="ARBA" id="ARBA00022669"/>
    </source>
</evidence>
<keyword evidence="5" id="KW-0378">Hydrolase</keyword>
<dbReference type="PROSITE" id="PS00026">
    <property type="entry name" value="CHIT_BIND_I_1"/>
    <property type="match status" value="1"/>
</dbReference>
<feature type="disulfide bond" evidence="8">
    <location>
        <begin position="69"/>
        <end position="84"/>
    </location>
</feature>
<dbReference type="PROSITE" id="PS50941">
    <property type="entry name" value="CHIT_BIND_I_2"/>
    <property type="match status" value="1"/>
</dbReference>
<dbReference type="PANTHER" id="PTHR46471:SF2">
    <property type="entry name" value="CHITIN DEACETYLASE-RELATED"/>
    <property type="match status" value="1"/>
</dbReference>
<evidence type="ECO:0000256" key="3">
    <source>
        <dbReference type="ARBA" id="ARBA00022723"/>
    </source>
</evidence>
<dbReference type="InterPro" id="IPR018371">
    <property type="entry name" value="Chitin-binding_1_CS"/>
</dbReference>
<evidence type="ECO:0008006" key="15">
    <source>
        <dbReference type="Google" id="ProtNLM"/>
    </source>
</evidence>
<evidence type="ECO:0000313" key="13">
    <source>
        <dbReference type="EMBL" id="RYO91430.1"/>
    </source>
</evidence>
<reference evidence="13 14" key="1">
    <citation type="submission" date="2018-06" db="EMBL/GenBank/DDBJ databases">
        <title>Complete Genomes of Monosporascus.</title>
        <authorList>
            <person name="Robinson A.J."/>
            <person name="Natvig D.O."/>
        </authorList>
    </citation>
    <scope>NUCLEOTIDE SEQUENCE [LARGE SCALE GENOMIC DNA]</scope>
    <source>
        <strain evidence="13 14">CBS 609.92</strain>
    </source>
</reference>
<dbReference type="Pfam" id="PF01522">
    <property type="entry name" value="Polysacc_deac_1"/>
    <property type="match status" value="1"/>
</dbReference>
<proteinExistence type="predicted"/>
<gene>
    <name evidence="13" type="ORF">DL762_002156</name>
</gene>
<keyword evidence="14" id="KW-1185">Reference proteome</keyword>
<dbReference type="PANTHER" id="PTHR46471">
    <property type="entry name" value="CHITIN DEACETYLASE"/>
    <property type="match status" value="1"/>
</dbReference>
<comment type="caution">
    <text evidence="13">The sequence shown here is derived from an EMBL/GenBank/DDBJ whole genome shotgun (WGS) entry which is preliminary data.</text>
</comment>
<dbReference type="InterPro" id="IPR011330">
    <property type="entry name" value="Glyco_hydro/deAcase_b/a-brl"/>
</dbReference>
<dbReference type="PROSITE" id="PS51677">
    <property type="entry name" value="NODB"/>
    <property type="match status" value="1"/>
</dbReference>
<feature type="signal peptide" evidence="10">
    <location>
        <begin position="1"/>
        <end position="18"/>
    </location>
</feature>
<dbReference type="Pfam" id="PF00187">
    <property type="entry name" value="Chitin_bind_1"/>
    <property type="match status" value="1"/>
</dbReference>
<evidence type="ECO:0000313" key="14">
    <source>
        <dbReference type="Proteomes" id="UP000294003"/>
    </source>
</evidence>
<evidence type="ECO:0000256" key="10">
    <source>
        <dbReference type="SAM" id="SignalP"/>
    </source>
</evidence>
<dbReference type="CDD" id="cd10951">
    <property type="entry name" value="CE4_ClCDA_like"/>
    <property type="match status" value="1"/>
</dbReference>
<keyword evidence="6" id="KW-0119">Carbohydrate metabolism</keyword>
<accession>A0ABY0HE51</accession>
<feature type="disulfide bond" evidence="8">
    <location>
        <begin position="83"/>
        <end position="97"/>
    </location>
</feature>
<feature type="domain" description="Chitin-binding type-1" evidence="11">
    <location>
        <begin position="66"/>
        <end position="112"/>
    </location>
</feature>
<keyword evidence="7" id="KW-0170">Cobalt</keyword>
<keyword evidence="2 8" id="KW-0147">Chitin-binding</keyword>
<evidence type="ECO:0000259" key="12">
    <source>
        <dbReference type="PROSITE" id="PS51677"/>
    </source>
</evidence>
<comment type="cofactor">
    <cofactor evidence="1">
        <name>Co(2+)</name>
        <dbReference type="ChEBI" id="CHEBI:48828"/>
    </cofactor>
</comment>
<feature type="disulfide bond" evidence="8">
    <location>
        <begin position="78"/>
        <end position="90"/>
    </location>
</feature>
<dbReference type="InterPro" id="IPR001002">
    <property type="entry name" value="Chitin-bd_1"/>
</dbReference>
<comment type="caution">
    <text evidence="8">Lacks conserved residue(s) required for the propagation of feature annotation.</text>
</comment>
<dbReference type="Gene3D" id="3.30.60.10">
    <property type="entry name" value="Endochitinase-like"/>
    <property type="match status" value="1"/>
</dbReference>
<evidence type="ECO:0000256" key="4">
    <source>
        <dbReference type="ARBA" id="ARBA00022729"/>
    </source>
</evidence>
<dbReference type="Gene3D" id="3.20.20.370">
    <property type="entry name" value="Glycoside hydrolase/deacetylase"/>
    <property type="match status" value="1"/>
</dbReference>
<dbReference type="EMBL" id="QJNS01000041">
    <property type="protein sequence ID" value="RYO91430.1"/>
    <property type="molecule type" value="Genomic_DNA"/>
</dbReference>
<evidence type="ECO:0000256" key="9">
    <source>
        <dbReference type="SAM" id="MobiDB-lite"/>
    </source>
</evidence>
<sequence>MRWFDTFILAGSVGFAAAHGNGLPRIAGDPRLSVEFTASKRWQSASDLVHGSSPARREVDENTNTNGRCGKDFDNASCAPGYCCSVAGWCGKDKAYCWAPDCQIDFGPGCDGNKKPKGEDTSDVLRLKVGNVPYGGTGIYRCVNKGDIALTYDDGPFDDTGDLLDVFKQYDAVATFFINGNNKAKGMINDPKTPWPKIIKRMADEGHQIASHTWSHQNFSQLTDEQARNQVIWNEIAINDILGYFPTYLRPPYSICPEKCQSMLEDLGYHITYFNLDTEGYLHDDPVEIQKSKDIWDEHVEGSNPCNTSYLAIEHDLQKQVVYNLTEYMLKSLIDHGYRPVTVGECLGDPPENWYRAGKGEVPEYTYTPLTPTGTYSCLPDRASETGTATSTGSTPSGDATSTSTSPTASSDEQTSSSETNGSSSAEGGESPEATGSAEPAGSADAAESTRPDSAANSPYSARMAVYFVAVALSLGMIGA</sequence>
<evidence type="ECO:0000256" key="6">
    <source>
        <dbReference type="ARBA" id="ARBA00023277"/>
    </source>
</evidence>
<evidence type="ECO:0000259" key="11">
    <source>
        <dbReference type="PROSITE" id="PS50941"/>
    </source>
</evidence>
<organism evidence="13 14">
    <name type="scientific">Monosporascus cannonballus</name>
    <dbReference type="NCBI Taxonomy" id="155416"/>
    <lineage>
        <taxon>Eukaryota</taxon>
        <taxon>Fungi</taxon>
        <taxon>Dikarya</taxon>
        <taxon>Ascomycota</taxon>
        <taxon>Pezizomycotina</taxon>
        <taxon>Sordariomycetes</taxon>
        <taxon>Xylariomycetidae</taxon>
        <taxon>Xylariales</taxon>
        <taxon>Xylariales incertae sedis</taxon>
        <taxon>Monosporascus</taxon>
    </lineage>
</organism>
<keyword evidence="4 10" id="KW-0732">Signal</keyword>
<name>A0ABY0HE51_9PEZI</name>
<evidence type="ECO:0000256" key="1">
    <source>
        <dbReference type="ARBA" id="ARBA00001941"/>
    </source>
</evidence>
<evidence type="ECO:0000256" key="7">
    <source>
        <dbReference type="ARBA" id="ARBA00023285"/>
    </source>
</evidence>
<feature type="chain" id="PRO_5045424257" description="NodB homology domain-containing protein" evidence="10">
    <location>
        <begin position="19"/>
        <end position="480"/>
    </location>
</feature>
<feature type="compositionally biased region" description="Low complexity" evidence="9">
    <location>
        <begin position="385"/>
        <end position="439"/>
    </location>
</feature>
<protein>
    <recommendedName>
        <fullName evidence="15">NodB homology domain-containing protein</fullName>
    </recommendedName>
</protein>
<keyword evidence="8" id="KW-1015">Disulfide bond</keyword>
<dbReference type="SMART" id="SM00270">
    <property type="entry name" value="ChtBD1"/>
    <property type="match status" value="1"/>
</dbReference>